<name>A0A2P2PVV4_RHIMU</name>
<dbReference type="EMBL" id="GGEC01078386">
    <property type="protein sequence ID" value="MBX58870.1"/>
    <property type="molecule type" value="Transcribed_RNA"/>
</dbReference>
<proteinExistence type="predicted"/>
<accession>A0A2P2PVV4</accession>
<organism evidence="2">
    <name type="scientific">Rhizophora mucronata</name>
    <name type="common">Asiatic mangrove</name>
    <dbReference type="NCBI Taxonomy" id="61149"/>
    <lineage>
        <taxon>Eukaryota</taxon>
        <taxon>Viridiplantae</taxon>
        <taxon>Streptophyta</taxon>
        <taxon>Embryophyta</taxon>
        <taxon>Tracheophyta</taxon>
        <taxon>Spermatophyta</taxon>
        <taxon>Magnoliopsida</taxon>
        <taxon>eudicotyledons</taxon>
        <taxon>Gunneridae</taxon>
        <taxon>Pentapetalae</taxon>
        <taxon>rosids</taxon>
        <taxon>fabids</taxon>
        <taxon>Malpighiales</taxon>
        <taxon>Rhizophoraceae</taxon>
        <taxon>Rhizophora</taxon>
    </lineage>
</organism>
<dbReference type="AlphaFoldDB" id="A0A2P2PVV4"/>
<protein>
    <submittedName>
        <fullName evidence="2">Uncharacterized protein</fullName>
    </submittedName>
</protein>
<reference evidence="2" key="1">
    <citation type="submission" date="2018-02" db="EMBL/GenBank/DDBJ databases">
        <title>Rhizophora mucronata_Transcriptome.</title>
        <authorList>
            <person name="Meera S.P."/>
            <person name="Sreeshan A."/>
            <person name="Augustine A."/>
        </authorList>
    </citation>
    <scope>NUCLEOTIDE SEQUENCE</scope>
    <source>
        <tissue evidence="2">Leaf</tissue>
    </source>
</reference>
<evidence type="ECO:0000256" key="1">
    <source>
        <dbReference type="SAM" id="MobiDB-lite"/>
    </source>
</evidence>
<feature type="compositionally biased region" description="Basic and acidic residues" evidence="1">
    <location>
        <begin position="1"/>
        <end position="10"/>
    </location>
</feature>
<evidence type="ECO:0000313" key="2">
    <source>
        <dbReference type="EMBL" id="MBX58870.1"/>
    </source>
</evidence>
<sequence>MPNTHSEHTYNKSRSRQKKEIAFGRTNVPDGCTSSQ</sequence>
<feature type="region of interest" description="Disordered" evidence="1">
    <location>
        <begin position="1"/>
        <end position="36"/>
    </location>
</feature>